<dbReference type="InterPro" id="IPR036008">
    <property type="entry name" value="Aconitase_4Fe-4S_dom"/>
</dbReference>
<dbReference type="Proteomes" id="UP000289340">
    <property type="component" value="Chromosome 20"/>
</dbReference>
<dbReference type="InterPro" id="IPR015931">
    <property type="entry name" value="Acnase/IPM_dHydase_lsu_aba_1/3"/>
</dbReference>
<name>A0A445F0F4_GLYSO</name>
<dbReference type="EMBL" id="QZWG01000020">
    <property type="protein sequence ID" value="RZB42267.1"/>
    <property type="molecule type" value="Genomic_DNA"/>
</dbReference>
<protein>
    <recommendedName>
        <fullName evidence="4">Aconitase/3-isopropylmalate dehydratase large subunit alpha/beta/alpha domain-containing protein</fullName>
    </recommendedName>
</protein>
<keyword evidence="2" id="KW-0408">Iron</keyword>
<evidence type="ECO:0000313" key="6">
    <source>
        <dbReference type="Proteomes" id="UP000289340"/>
    </source>
</evidence>
<dbReference type="InterPro" id="IPR006249">
    <property type="entry name" value="Aconitase/IRP2"/>
</dbReference>
<dbReference type="GO" id="GO:0046872">
    <property type="term" value="F:metal ion binding"/>
    <property type="evidence" value="ECO:0007669"/>
    <property type="project" value="UniProtKB-KW"/>
</dbReference>
<dbReference type="SUPFAM" id="SSF53732">
    <property type="entry name" value="Aconitase iron-sulfur domain"/>
    <property type="match status" value="1"/>
</dbReference>
<organism evidence="5 6">
    <name type="scientific">Glycine soja</name>
    <name type="common">Wild soybean</name>
    <dbReference type="NCBI Taxonomy" id="3848"/>
    <lineage>
        <taxon>Eukaryota</taxon>
        <taxon>Viridiplantae</taxon>
        <taxon>Streptophyta</taxon>
        <taxon>Embryophyta</taxon>
        <taxon>Tracheophyta</taxon>
        <taxon>Spermatophyta</taxon>
        <taxon>Magnoliopsida</taxon>
        <taxon>eudicotyledons</taxon>
        <taxon>Gunneridae</taxon>
        <taxon>Pentapetalae</taxon>
        <taxon>rosids</taxon>
        <taxon>fabids</taxon>
        <taxon>Fabales</taxon>
        <taxon>Fabaceae</taxon>
        <taxon>Papilionoideae</taxon>
        <taxon>50 kb inversion clade</taxon>
        <taxon>NPAAA clade</taxon>
        <taxon>indigoferoid/millettioid clade</taxon>
        <taxon>Phaseoleae</taxon>
        <taxon>Glycine</taxon>
        <taxon>Glycine subgen. Soja</taxon>
    </lineage>
</organism>
<dbReference type="Pfam" id="PF00330">
    <property type="entry name" value="Aconitase"/>
    <property type="match status" value="1"/>
</dbReference>
<feature type="domain" description="Aconitase/3-isopropylmalate dehydratase large subunit alpha/beta/alpha" evidence="4">
    <location>
        <begin position="194"/>
        <end position="233"/>
    </location>
</feature>
<gene>
    <name evidence="5" type="ORF">D0Y65_053018</name>
</gene>
<proteinExistence type="predicted"/>
<dbReference type="AlphaFoldDB" id="A0A445F0F4"/>
<dbReference type="Gene3D" id="3.30.499.10">
    <property type="entry name" value="Aconitase, domain 3"/>
    <property type="match status" value="1"/>
</dbReference>
<evidence type="ECO:0000259" key="4">
    <source>
        <dbReference type="Pfam" id="PF00330"/>
    </source>
</evidence>
<dbReference type="InterPro" id="IPR001030">
    <property type="entry name" value="Acoase/IPM_deHydtase_lsu_aba"/>
</dbReference>
<evidence type="ECO:0000256" key="3">
    <source>
        <dbReference type="ARBA" id="ARBA00023014"/>
    </source>
</evidence>
<evidence type="ECO:0000256" key="2">
    <source>
        <dbReference type="ARBA" id="ARBA00023004"/>
    </source>
</evidence>
<comment type="caution">
    <text evidence="5">The sequence shown here is derived from an EMBL/GenBank/DDBJ whole genome shotgun (WGS) entry which is preliminary data.</text>
</comment>
<reference evidence="5 6" key="1">
    <citation type="submission" date="2018-09" db="EMBL/GenBank/DDBJ databases">
        <title>A high-quality reference genome of wild soybean provides a powerful tool to mine soybean genomes.</title>
        <authorList>
            <person name="Xie M."/>
            <person name="Chung C.Y.L."/>
            <person name="Li M.-W."/>
            <person name="Wong F.-L."/>
            <person name="Chan T.-F."/>
            <person name="Lam H.-M."/>
        </authorList>
    </citation>
    <scope>NUCLEOTIDE SEQUENCE [LARGE SCALE GENOMIC DNA]</scope>
    <source>
        <strain evidence="6">cv. W05</strain>
        <tissue evidence="5">Hypocotyl of etiolated seedlings</tissue>
    </source>
</reference>
<evidence type="ECO:0000313" key="5">
    <source>
        <dbReference type="EMBL" id="RZB42267.1"/>
    </source>
</evidence>
<sequence length="281" mass="30711">MRVPRKEYARSRHQRLFEENVGKTGKDAIYELLSERFGSYIYARGRFFLHKVVASGGSNLARLGELGGKLLPYFAINRGRSEGRKGSTFLALLILSKLLRKIIFVKKIQAEALPVIDDGRKSINMQDFFTRPSGMQKRNDLTSQYSVGGYIPQQDGARDAAHGVFEIEIHTTMIDGLGVAGIEAAMLGQNTLVELCSTQMAGTDSHITMIDGLGVAGWGVGGIEAQVAMLGQNRRRRRTLGGMTLRILAVLMKIKQGSRVVVAQAKLICGSGLALQNKGKT</sequence>
<dbReference type="GO" id="GO:0051536">
    <property type="term" value="F:iron-sulfur cluster binding"/>
    <property type="evidence" value="ECO:0007669"/>
    <property type="project" value="UniProtKB-KW"/>
</dbReference>
<keyword evidence="3" id="KW-0411">Iron-sulfur</keyword>
<accession>A0A445F0F4</accession>
<dbReference type="PANTHER" id="PTHR11670">
    <property type="entry name" value="ACONITASE/IRON-RESPONSIVE ELEMENT FAMILY MEMBER"/>
    <property type="match status" value="1"/>
</dbReference>
<dbReference type="PRINTS" id="PR00415">
    <property type="entry name" value="ACONITASE"/>
</dbReference>
<evidence type="ECO:0000256" key="1">
    <source>
        <dbReference type="ARBA" id="ARBA00022723"/>
    </source>
</evidence>
<keyword evidence="6" id="KW-1185">Reference proteome</keyword>
<keyword evidence="1" id="KW-0479">Metal-binding</keyword>